<evidence type="ECO:0000256" key="2">
    <source>
        <dbReference type="ARBA" id="ARBA00022747"/>
    </source>
</evidence>
<dbReference type="AlphaFoldDB" id="A0A9X2PHL9"/>
<dbReference type="EMBL" id="JANTHZ010000006">
    <property type="protein sequence ID" value="MCS0496323.1"/>
    <property type="molecule type" value="Genomic_DNA"/>
</dbReference>
<evidence type="ECO:0000256" key="3">
    <source>
        <dbReference type="ARBA" id="ARBA00023125"/>
    </source>
</evidence>
<evidence type="ECO:0000259" key="4">
    <source>
        <dbReference type="Pfam" id="PF01420"/>
    </source>
</evidence>
<dbReference type="CDD" id="cd17260">
    <property type="entry name" value="RMtype1_S_EcoEI-TRD1-CR1_like"/>
    <property type="match status" value="1"/>
</dbReference>
<dbReference type="InterPro" id="IPR044946">
    <property type="entry name" value="Restrct_endonuc_typeI_TRD_sf"/>
</dbReference>
<organism evidence="5 6">
    <name type="scientific">Ancylobacter mangrovi</name>
    <dbReference type="NCBI Taxonomy" id="2972472"/>
    <lineage>
        <taxon>Bacteria</taxon>
        <taxon>Pseudomonadati</taxon>
        <taxon>Pseudomonadota</taxon>
        <taxon>Alphaproteobacteria</taxon>
        <taxon>Hyphomicrobiales</taxon>
        <taxon>Xanthobacteraceae</taxon>
        <taxon>Ancylobacter</taxon>
    </lineage>
</organism>
<dbReference type="Proteomes" id="UP001151088">
    <property type="component" value="Unassembled WGS sequence"/>
</dbReference>
<dbReference type="RefSeq" id="WP_258733481.1">
    <property type="nucleotide sequence ID" value="NZ_JANTHZ010000006.1"/>
</dbReference>
<feature type="domain" description="Type I restriction modification DNA specificity" evidence="4">
    <location>
        <begin position="436"/>
        <end position="544"/>
    </location>
</feature>
<protein>
    <submittedName>
        <fullName evidence="5">Restriction endonuclease subunit S</fullName>
        <ecNumber evidence="5">3.1.21.-</ecNumber>
    </submittedName>
</protein>
<dbReference type="Pfam" id="PF01420">
    <property type="entry name" value="Methylase_S"/>
    <property type="match status" value="1"/>
</dbReference>
<dbReference type="SUPFAM" id="SSF116734">
    <property type="entry name" value="DNA methylase specificity domain"/>
    <property type="match status" value="2"/>
</dbReference>
<proteinExistence type="inferred from homology"/>
<dbReference type="EC" id="3.1.21.-" evidence="5"/>
<keyword evidence="3" id="KW-0238">DNA-binding</keyword>
<dbReference type="PANTHER" id="PTHR43140">
    <property type="entry name" value="TYPE-1 RESTRICTION ENZYME ECOKI SPECIFICITY PROTEIN"/>
    <property type="match status" value="1"/>
</dbReference>
<keyword evidence="5" id="KW-0255">Endonuclease</keyword>
<keyword evidence="5" id="KW-0540">Nuclease</keyword>
<dbReference type="PANTHER" id="PTHR43140:SF1">
    <property type="entry name" value="TYPE I RESTRICTION ENZYME ECOKI SPECIFICITY SUBUNIT"/>
    <property type="match status" value="1"/>
</dbReference>
<evidence type="ECO:0000313" key="5">
    <source>
        <dbReference type="EMBL" id="MCS0496323.1"/>
    </source>
</evidence>
<dbReference type="GO" id="GO:0016787">
    <property type="term" value="F:hydrolase activity"/>
    <property type="evidence" value="ECO:0007669"/>
    <property type="project" value="UniProtKB-KW"/>
</dbReference>
<comment type="similarity">
    <text evidence="1">Belongs to the type-I restriction system S methylase family.</text>
</comment>
<accession>A0A9X2PHL9</accession>
<gene>
    <name evidence="5" type="ORF">NVS89_14555</name>
</gene>
<evidence type="ECO:0000313" key="6">
    <source>
        <dbReference type="Proteomes" id="UP001151088"/>
    </source>
</evidence>
<name>A0A9X2PHL9_9HYPH</name>
<dbReference type="GO" id="GO:0003677">
    <property type="term" value="F:DNA binding"/>
    <property type="evidence" value="ECO:0007669"/>
    <property type="project" value="UniProtKB-KW"/>
</dbReference>
<dbReference type="Gene3D" id="3.90.220.20">
    <property type="entry name" value="DNA methylase specificity domains"/>
    <property type="match status" value="2"/>
</dbReference>
<dbReference type="GO" id="GO:0004519">
    <property type="term" value="F:endonuclease activity"/>
    <property type="evidence" value="ECO:0007669"/>
    <property type="project" value="UniProtKB-KW"/>
</dbReference>
<comment type="caution">
    <text evidence="5">The sequence shown here is derived from an EMBL/GenBank/DDBJ whole genome shotgun (WGS) entry which is preliminary data.</text>
</comment>
<keyword evidence="5" id="KW-0378">Hydrolase</keyword>
<reference evidence="5" key="1">
    <citation type="submission" date="2022-08" db="EMBL/GenBank/DDBJ databases">
        <authorList>
            <person name="Li F."/>
        </authorList>
    </citation>
    <scope>NUCLEOTIDE SEQUENCE</scope>
    <source>
        <strain evidence="5">MQZ15Z-1</strain>
    </source>
</reference>
<sequence>MNAERLLAHYEKIADAPDAIARLRRFILDLAVRGKLVPQDANDEPASELLKRIAKEKARLVKAGEIRKPKAMPALAETPFPIPPNWRWSQLAEIGVLSPRNEASDALEASFVPMPLIAAEYGVANQHEVRLWGEIKKGYTHFAEGDVGLAKITPCFENGKSTVFRNLTGEIGAGTTELHIVRPLFVDQDFILLFLKSPHFIETGIPKMTGTAGQKRVPTEYFAHSPFPLPPLAEQRRIVAKVDELMGLCDRLEAARAGREVVRDRLAAASLARLNAPDPKTFEGDARFALDALPALTTRPDQIKALRQTILNLAVRGKLVPQDAGDEPASALLERIAKEKVRLMKAGAIPAKKEPVRDSAKMTEKLPASWCPIALGQVCNLVTSGSRGWAEFYATSGPSFIRAQNIRFGHLRLSELAFVNPPSNSEGSRTQVAKGDLLIVITGAGVTNPAILDHDPGEAYVSQHVGLVRPSDRRLSGWLLLCLMAGAGGRSELVERAYGAGKPGLNLDNIRSLSIPLPPLAEQHRIVAKVDALMALCDQLEASLTATAATRRRLLDALLAEALAPVDAREMEAAE</sequence>
<keyword evidence="6" id="KW-1185">Reference proteome</keyword>
<dbReference type="InterPro" id="IPR000055">
    <property type="entry name" value="Restrct_endonuc_typeI_TRD"/>
</dbReference>
<dbReference type="GO" id="GO:0009307">
    <property type="term" value="P:DNA restriction-modification system"/>
    <property type="evidence" value="ECO:0007669"/>
    <property type="project" value="UniProtKB-KW"/>
</dbReference>
<dbReference type="InterPro" id="IPR051212">
    <property type="entry name" value="Type-I_RE_S_subunit"/>
</dbReference>
<keyword evidence="2" id="KW-0680">Restriction system</keyword>
<evidence type="ECO:0000256" key="1">
    <source>
        <dbReference type="ARBA" id="ARBA00010923"/>
    </source>
</evidence>